<dbReference type="Pfam" id="PF07589">
    <property type="entry name" value="PEP-CTERM"/>
    <property type="match status" value="1"/>
</dbReference>
<reference evidence="4" key="1">
    <citation type="journal article" date="2019" name="Int. J. Syst. Evol. Microbiol.">
        <title>The Global Catalogue of Microorganisms (GCM) 10K type strain sequencing project: providing services to taxonomists for standard genome sequencing and annotation.</title>
        <authorList>
            <consortium name="The Broad Institute Genomics Platform"/>
            <consortium name="The Broad Institute Genome Sequencing Center for Infectious Disease"/>
            <person name="Wu L."/>
            <person name="Ma J."/>
        </authorList>
    </citation>
    <scope>NUCLEOTIDE SEQUENCE [LARGE SCALE GENOMIC DNA]</scope>
    <source>
        <strain evidence="4">CGMCC 1.10759</strain>
    </source>
</reference>
<dbReference type="RefSeq" id="WP_380594112.1">
    <property type="nucleotide sequence ID" value="NZ_JBHSDU010000001.1"/>
</dbReference>
<dbReference type="EMBL" id="JBHSDU010000001">
    <property type="protein sequence ID" value="MFC4307658.1"/>
    <property type="molecule type" value="Genomic_DNA"/>
</dbReference>
<feature type="domain" description="Ice-binding protein C-terminal" evidence="2">
    <location>
        <begin position="204"/>
        <end position="226"/>
    </location>
</feature>
<keyword evidence="1" id="KW-0732">Signal</keyword>
<accession>A0ABV8SM14</accession>
<keyword evidence="4" id="KW-1185">Reference proteome</keyword>
<gene>
    <name evidence="3" type="ORF">ACFPN2_01055</name>
</gene>
<comment type="caution">
    <text evidence="3">The sequence shown here is derived from an EMBL/GenBank/DDBJ whole genome shotgun (WGS) entry which is preliminary data.</text>
</comment>
<dbReference type="Proteomes" id="UP001595904">
    <property type="component" value="Unassembled WGS sequence"/>
</dbReference>
<evidence type="ECO:0000313" key="3">
    <source>
        <dbReference type="EMBL" id="MFC4307658.1"/>
    </source>
</evidence>
<organism evidence="3 4">
    <name type="scientific">Steroidobacter flavus</name>
    <dbReference type="NCBI Taxonomy" id="1842136"/>
    <lineage>
        <taxon>Bacteria</taxon>
        <taxon>Pseudomonadati</taxon>
        <taxon>Pseudomonadota</taxon>
        <taxon>Gammaproteobacteria</taxon>
        <taxon>Steroidobacterales</taxon>
        <taxon>Steroidobacteraceae</taxon>
        <taxon>Steroidobacter</taxon>
    </lineage>
</organism>
<dbReference type="NCBIfam" id="TIGR02595">
    <property type="entry name" value="PEP_CTERM"/>
    <property type="match status" value="1"/>
</dbReference>
<feature type="signal peptide" evidence="1">
    <location>
        <begin position="1"/>
        <end position="20"/>
    </location>
</feature>
<evidence type="ECO:0000256" key="1">
    <source>
        <dbReference type="SAM" id="SignalP"/>
    </source>
</evidence>
<dbReference type="PROSITE" id="PS51257">
    <property type="entry name" value="PROKAR_LIPOPROTEIN"/>
    <property type="match status" value="1"/>
</dbReference>
<proteinExistence type="predicted"/>
<evidence type="ECO:0000313" key="4">
    <source>
        <dbReference type="Proteomes" id="UP001595904"/>
    </source>
</evidence>
<evidence type="ECO:0000259" key="2">
    <source>
        <dbReference type="Pfam" id="PF07589"/>
    </source>
</evidence>
<protein>
    <submittedName>
        <fullName evidence="3">PEP-CTERM sorting domain-containing protein</fullName>
    </submittedName>
</protein>
<sequence length="229" mass="24173">MKRIVLATVLSAGLACTAHAGMVSVGFNDFDASPEFSYANYQSAGSMEPWQKCARSYGSSAVAISSDTLCTYETNYARDYPDALLSDRAINDSGLLTAYGPLQITADGEFTLSSVDLLSGLNNPGMSLRFDAYLNGVLTSSSDVYFPAADPSNYAAWVGGQSWLFGFNGANLGVMDTLIISGIPGIRGDGKFFLDNLVVDAANVPEPGTMALFAVGGLGLLARRRRKTA</sequence>
<name>A0ABV8SM14_9GAMM</name>
<feature type="chain" id="PRO_5046320517" evidence="1">
    <location>
        <begin position="21"/>
        <end position="229"/>
    </location>
</feature>
<dbReference type="InterPro" id="IPR013424">
    <property type="entry name" value="Ice-binding_C"/>
</dbReference>